<reference evidence="2" key="1">
    <citation type="submission" date="2019-08" db="EMBL/GenBank/DDBJ databases">
        <authorList>
            <person name="Kucharzyk K."/>
            <person name="Murdoch R.W."/>
            <person name="Higgins S."/>
            <person name="Loffler F."/>
        </authorList>
    </citation>
    <scope>NUCLEOTIDE SEQUENCE</scope>
</reference>
<proteinExistence type="predicted"/>
<comment type="caution">
    <text evidence="2">The sequence shown here is derived from an EMBL/GenBank/DDBJ whole genome shotgun (WGS) entry which is preliminary data.</text>
</comment>
<dbReference type="Gene3D" id="1.10.101.10">
    <property type="entry name" value="PGBD-like superfamily/PGBD"/>
    <property type="match status" value="1"/>
</dbReference>
<dbReference type="SUPFAM" id="SSF47090">
    <property type="entry name" value="PGBD-like"/>
    <property type="match status" value="1"/>
</dbReference>
<dbReference type="InterPro" id="IPR002477">
    <property type="entry name" value="Peptidoglycan-bd-like"/>
</dbReference>
<dbReference type="EMBL" id="VSSQ01141887">
    <property type="protein sequence ID" value="MPN63041.1"/>
    <property type="molecule type" value="Genomic_DNA"/>
</dbReference>
<dbReference type="InterPro" id="IPR036366">
    <property type="entry name" value="PGBDSf"/>
</dbReference>
<feature type="domain" description="Peptidoglycan binding-like" evidence="1">
    <location>
        <begin position="3"/>
        <end position="58"/>
    </location>
</feature>
<evidence type="ECO:0000313" key="2">
    <source>
        <dbReference type="EMBL" id="MPN63041.1"/>
    </source>
</evidence>
<protein>
    <recommendedName>
        <fullName evidence="1">Peptidoglycan binding-like domain-containing protein</fullName>
    </recommendedName>
</protein>
<sequence length="79" mass="8905">MSIIQYELNRISKNYPLISKIEDVNGIFGTDTEEAVKTFQQVFNLNQTGIIDSATWYRIKYIFNAVKGLGDISSEGISP</sequence>
<dbReference type="Pfam" id="PF01471">
    <property type="entry name" value="PG_binding_1"/>
    <property type="match status" value="1"/>
</dbReference>
<evidence type="ECO:0000259" key="1">
    <source>
        <dbReference type="Pfam" id="PF01471"/>
    </source>
</evidence>
<accession>A0A645JHF0</accession>
<organism evidence="2">
    <name type="scientific">bioreactor metagenome</name>
    <dbReference type="NCBI Taxonomy" id="1076179"/>
    <lineage>
        <taxon>unclassified sequences</taxon>
        <taxon>metagenomes</taxon>
        <taxon>ecological metagenomes</taxon>
    </lineage>
</organism>
<dbReference type="InterPro" id="IPR036365">
    <property type="entry name" value="PGBD-like_sf"/>
</dbReference>
<name>A0A645JHF0_9ZZZZ</name>
<dbReference type="AlphaFoldDB" id="A0A645JHF0"/>
<gene>
    <name evidence="2" type="ORF">SDC9_210795</name>
</gene>